<dbReference type="InterPro" id="IPR007527">
    <property type="entry name" value="Znf_SWIM"/>
</dbReference>
<dbReference type="GO" id="GO:0008270">
    <property type="term" value="F:zinc ion binding"/>
    <property type="evidence" value="ECO:0007669"/>
    <property type="project" value="InterPro"/>
</dbReference>
<feature type="domain" description="SWIM-type" evidence="1">
    <location>
        <begin position="28"/>
        <end position="54"/>
    </location>
</feature>
<evidence type="ECO:0000313" key="2">
    <source>
        <dbReference type="EMBL" id="KKK43899.1"/>
    </source>
</evidence>
<sequence>AKRALPNVTEFKIASSGLQLKASAETYYVMRIEAVTWTCTCPDFRFRRRECKHIKRYSF</sequence>
<protein>
    <recommendedName>
        <fullName evidence="1">SWIM-type domain-containing protein</fullName>
    </recommendedName>
</protein>
<feature type="non-terminal residue" evidence="2">
    <location>
        <position position="1"/>
    </location>
</feature>
<dbReference type="AlphaFoldDB" id="A0A0F8XP82"/>
<comment type="caution">
    <text evidence="2">The sequence shown here is derived from an EMBL/GenBank/DDBJ whole genome shotgun (WGS) entry which is preliminary data.</text>
</comment>
<reference evidence="2" key="1">
    <citation type="journal article" date="2015" name="Nature">
        <title>Complex archaea that bridge the gap between prokaryotes and eukaryotes.</title>
        <authorList>
            <person name="Spang A."/>
            <person name="Saw J.H."/>
            <person name="Jorgensen S.L."/>
            <person name="Zaremba-Niedzwiedzka K."/>
            <person name="Martijn J."/>
            <person name="Lind A.E."/>
            <person name="van Eijk R."/>
            <person name="Schleper C."/>
            <person name="Guy L."/>
            <person name="Ettema T.J."/>
        </authorList>
    </citation>
    <scope>NUCLEOTIDE SEQUENCE</scope>
</reference>
<dbReference type="EMBL" id="LAZR01070217">
    <property type="protein sequence ID" value="KKK43899.1"/>
    <property type="molecule type" value="Genomic_DNA"/>
</dbReference>
<evidence type="ECO:0000259" key="1">
    <source>
        <dbReference type="PROSITE" id="PS50966"/>
    </source>
</evidence>
<accession>A0A0F8XP82</accession>
<name>A0A0F8XP82_9ZZZZ</name>
<gene>
    <name evidence="2" type="ORF">LCGC14_3167810</name>
</gene>
<dbReference type="Pfam" id="PF04434">
    <property type="entry name" value="SWIM"/>
    <property type="match status" value="1"/>
</dbReference>
<organism evidence="2">
    <name type="scientific">marine sediment metagenome</name>
    <dbReference type="NCBI Taxonomy" id="412755"/>
    <lineage>
        <taxon>unclassified sequences</taxon>
        <taxon>metagenomes</taxon>
        <taxon>ecological metagenomes</taxon>
    </lineage>
</organism>
<proteinExistence type="predicted"/>
<dbReference type="PROSITE" id="PS50966">
    <property type="entry name" value="ZF_SWIM"/>
    <property type="match status" value="1"/>
</dbReference>